<name>A0A5J9TD68_9POAL</name>
<evidence type="ECO:0000256" key="12">
    <source>
        <dbReference type="ARBA" id="ARBA00023180"/>
    </source>
</evidence>
<dbReference type="OrthoDB" id="310217at2759"/>
<keyword evidence="10 14" id="KW-0472">Membrane</keyword>
<accession>A0A5J9TD68</accession>
<evidence type="ECO:0000313" key="17">
    <source>
        <dbReference type="Proteomes" id="UP000324897"/>
    </source>
</evidence>
<feature type="compositionally biased region" description="Basic and acidic residues" evidence="13">
    <location>
        <begin position="66"/>
        <end position="81"/>
    </location>
</feature>
<evidence type="ECO:0000256" key="6">
    <source>
        <dbReference type="ARBA" id="ARBA00022729"/>
    </source>
</evidence>
<evidence type="ECO:0000259" key="15">
    <source>
        <dbReference type="PROSITE" id="PS50011"/>
    </source>
</evidence>
<keyword evidence="8" id="KW-0067">ATP-binding</keyword>
<dbReference type="FunFam" id="1.10.510.10:FF:000240">
    <property type="entry name" value="Lectin-domain containing receptor kinase A4.3"/>
    <property type="match status" value="2"/>
</dbReference>
<dbReference type="Proteomes" id="UP000324897">
    <property type="component" value="Chromosome 3"/>
</dbReference>
<protein>
    <recommendedName>
        <fullName evidence="15">Protein kinase domain-containing protein</fullName>
    </recommendedName>
</protein>
<dbReference type="SMART" id="SM00220">
    <property type="entry name" value="S_TKc"/>
    <property type="match status" value="2"/>
</dbReference>
<evidence type="ECO:0000256" key="13">
    <source>
        <dbReference type="SAM" id="MobiDB-lite"/>
    </source>
</evidence>
<dbReference type="PROSITE" id="PS00108">
    <property type="entry name" value="PROTEIN_KINASE_ST"/>
    <property type="match status" value="2"/>
</dbReference>
<comment type="similarity">
    <text evidence="3">In the C-terminal section; belongs to the protein kinase superfamily. Ser/Thr protein kinase family.</text>
</comment>
<keyword evidence="17" id="KW-1185">Reference proteome</keyword>
<feature type="compositionally biased region" description="Polar residues" evidence="13">
    <location>
        <begin position="27"/>
        <end position="42"/>
    </location>
</feature>
<dbReference type="GO" id="GO:0002229">
    <property type="term" value="P:defense response to oomycetes"/>
    <property type="evidence" value="ECO:0007669"/>
    <property type="project" value="UniProtKB-ARBA"/>
</dbReference>
<keyword evidence="11" id="KW-0675">Receptor</keyword>
<comment type="caution">
    <text evidence="16">The sequence shown here is derived from an EMBL/GenBank/DDBJ whole genome shotgun (WGS) entry which is preliminary data.</text>
</comment>
<feature type="non-terminal residue" evidence="16">
    <location>
        <position position="1"/>
    </location>
</feature>
<feature type="region of interest" description="Disordered" evidence="13">
    <location>
        <begin position="683"/>
        <end position="706"/>
    </location>
</feature>
<evidence type="ECO:0000313" key="16">
    <source>
        <dbReference type="EMBL" id="TVU09254.1"/>
    </source>
</evidence>
<dbReference type="Pfam" id="PF00069">
    <property type="entry name" value="Pkinase"/>
    <property type="match status" value="2"/>
</dbReference>
<evidence type="ECO:0000256" key="3">
    <source>
        <dbReference type="ARBA" id="ARBA00010217"/>
    </source>
</evidence>
<keyword evidence="7" id="KW-0547">Nucleotide-binding</keyword>
<dbReference type="AlphaFoldDB" id="A0A5J9TD68"/>
<dbReference type="GO" id="GO:0005886">
    <property type="term" value="C:plasma membrane"/>
    <property type="evidence" value="ECO:0007669"/>
    <property type="project" value="UniProtKB-SubCell"/>
</dbReference>
<evidence type="ECO:0000256" key="2">
    <source>
        <dbReference type="ARBA" id="ARBA00008536"/>
    </source>
</evidence>
<feature type="domain" description="Protein kinase" evidence="15">
    <location>
        <begin position="196"/>
        <end position="471"/>
    </location>
</feature>
<reference evidence="16 17" key="1">
    <citation type="journal article" date="2019" name="Sci. Rep.">
        <title>A high-quality genome of Eragrostis curvula grass provides insights into Poaceae evolution and supports new strategies to enhance forage quality.</title>
        <authorList>
            <person name="Carballo J."/>
            <person name="Santos B.A.C.M."/>
            <person name="Zappacosta D."/>
            <person name="Garbus I."/>
            <person name="Selva J.P."/>
            <person name="Gallo C.A."/>
            <person name="Diaz A."/>
            <person name="Albertini E."/>
            <person name="Caccamo M."/>
            <person name="Echenique V."/>
        </authorList>
    </citation>
    <scope>NUCLEOTIDE SEQUENCE [LARGE SCALE GENOMIC DNA]</scope>
    <source>
        <strain evidence="17">cv. Victoria</strain>
        <tissue evidence="16">Leaf</tissue>
    </source>
</reference>
<proteinExistence type="inferred from homology"/>
<dbReference type="InterPro" id="IPR011009">
    <property type="entry name" value="Kinase-like_dom_sf"/>
</dbReference>
<feature type="domain" description="Protein kinase" evidence="15">
    <location>
        <begin position="491"/>
        <end position="706"/>
    </location>
</feature>
<feature type="compositionally biased region" description="Polar residues" evidence="13">
    <location>
        <begin position="1"/>
        <end position="10"/>
    </location>
</feature>
<evidence type="ECO:0000256" key="14">
    <source>
        <dbReference type="SAM" id="Phobius"/>
    </source>
</evidence>
<dbReference type="Gene3D" id="1.10.510.10">
    <property type="entry name" value="Transferase(Phosphotransferase) domain 1"/>
    <property type="match status" value="2"/>
</dbReference>
<dbReference type="PROSITE" id="PS50011">
    <property type="entry name" value="PROTEIN_KINASE_DOM"/>
    <property type="match status" value="2"/>
</dbReference>
<comment type="subcellular location">
    <subcellularLocation>
        <location evidence="1">Cell membrane</location>
        <topology evidence="1">Single-pass type I membrane protein</topology>
    </subcellularLocation>
</comment>
<feature type="region of interest" description="Disordered" evidence="13">
    <location>
        <begin position="1"/>
        <end position="91"/>
    </location>
</feature>
<feature type="region of interest" description="Disordered" evidence="13">
    <location>
        <begin position="142"/>
        <end position="177"/>
    </location>
</feature>
<dbReference type="GO" id="GO:0004672">
    <property type="term" value="F:protein kinase activity"/>
    <property type="evidence" value="ECO:0007669"/>
    <property type="project" value="InterPro"/>
</dbReference>
<dbReference type="InterPro" id="IPR000719">
    <property type="entry name" value="Prot_kinase_dom"/>
</dbReference>
<keyword evidence="12" id="KW-0325">Glycoprotein</keyword>
<dbReference type="EMBL" id="RWGY01000039">
    <property type="protein sequence ID" value="TVU09254.1"/>
    <property type="molecule type" value="Genomic_DNA"/>
</dbReference>
<dbReference type="SUPFAM" id="SSF56112">
    <property type="entry name" value="Protein kinase-like (PK-like)"/>
    <property type="match status" value="2"/>
</dbReference>
<feature type="compositionally biased region" description="Low complexity" evidence="13">
    <location>
        <begin position="46"/>
        <end position="59"/>
    </location>
</feature>
<dbReference type="GO" id="GO:0005524">
    <property type="term" value="F:ATP binding"/>
    <property type="evidence" value="ECO:0007669"/>
    <property type="project" value="UniProtKB-KW"/>
</dbReference>
<dbReference type="Gramene" id="TVU09254">
    <property type="protein sequence ID" value="TVU09254"/>
    <property type="gene ID" value="EJB05_42711"/>
</dbReference>
<evidence type="ECO:0000256" key="8">
    <source>
        <dbReference type="ARBA" id="ARBA00022840"/>
    </source>
</evidence>
<evidence type="ECO:0000256" key="7">
    <source>
        <dbReference type="ARBA" id="ARBA00022741"/>
    </source>
</evidence>
<dbReference type="InterPro" id="IPR008271">
    <property type="entry name" value="Ser/Thr_kinase_AS"/>
</dbReference>
<gene>
    <name evidence="16" type="ORF">EJB05_42711</name>
</gene>
<evidence type="ECO:0000256" key="11">
    <source>
        <dbReference type="ARBA" id="ARBA00023170"/>
    </source>
</evidence>
<evidence type="ECO:0000256" key="10">
    <source>
        <dbReference type="ARBA" id="ARBA00023136"/>
    </source>
</evidence>
<dbReference type="Gene3D" id="3.30.200.20">
    <property type="entry name" value="Phosphorylase Kinase, domain 1"/>
    <property type="match status" value="2"/>
</dbReference>
<feature type="transmembrane region" description="Helical" evidence="14">
    <location>
        <begin position="112"/>
        <end position="136"/>
    </location>
</feature>
<keyword evidence="5 14" id="KW-0812">Transmembrane</keyword>
<sequence>MDGISWSTTLRKQKGGAGVGGLFTVHDASSGSSRDDNYTNYVEVQGSAPASSASGNGSATQPSPRRLQELRGVHRPSEKKSGRASKGRKSAPLCSYHRTASLLGGRVDCSGVAVVAVAGSALLLLLCTVAGTALLLRCVQRSHRHRQGERRSSPAVDPENHDNNDGPALLPKPIRKHAAGPQPYSYRELAAAAGNFAASRRIGRGGCGSVFRGYLAEQDRHVAVKLFSAAKERGRREFDAEVSVMSQLRHRNVVRLVGWCDDGRKGLLLAYELAPGGSLDRSLHDPERFLTWPERYRIALGLGSAILYLHTECEHCVVHGDIKPSNIMLDASGGARLGDFGLARLVDHGAEPDTTQVVAGTVGYVDPEFVSDRRRCAESDVYSFGVVLLEIASGGRPAASPGSGKRQKKDEAAVLLNRVRDMRSGYPHFYYEDIDDRKHSVAVYRRSLLVWCMRKRFGEETQGPMLLHTELCSSGPRRYSRGELAAATQGFAEEERIGRGGFGPVYRGYLGDLHRMVAIKVLSQGSSVQGAKESREVMLVYEFVLNGSLDKHLYDPRRVLPWSDRYRIALGVGSAILYLHTECQHCVVHGDIKPANIMLDASCNAKLGDFGLASLVDHEADPQTTQVVAGTLGYIDPEFVNSRRPSAESDVYSFVVLLEIACGRRPTSTQFRSLEERAYGDLSGEVSIREESPDETEYHTSSTGMK</sequence>
<keyword evidence="9 14" id="KW-1133">Transmembrane helix</keyword>
<evidence type="ECO:0000256" key="5">
    <source>
        <dbReference type="ARBA" id="ARBA00022692"/>
    </source>
</evidence>
<dbReference type="PANTHER" id="PTHR27007">
    <property type="match status" value="1"/>
</dbReference>
<keyword evidence="6" id="KW-0732">Signal</keyword>
<keyword evidence="4" id="KW-1003">Cell membrane</keyword>
<organism evidence="16 17">
    <name type="scientific">Eragrostis curvula</name>
    <name type="common">weeping love grass</name>
    <dbReference type="NCBI Taxonomy" id="38414"/>
    <lineage>
        <taxon>Eukaryota</taxon>
        <taxon>Viridiplantae</taxon>
        <taxon>Streptophyta</taxon>
        <taxon>Embryophyta</taxon>
        <taxon>Tracheophyta</taxon>
        <taxon>Spermatophyta</taxon>
        <taxon>Magnoliopsida</taxon>
        <taxon>Liliopsida</taxon>
        <taxon>Poales</taxon>
        <taxon>Poaceae</taxon>
        <taxon>PACMAD clade</taxon>
        <taxon>Chloridoideae</taxon>
        <taxon>Eragrostideae</taxon>
        <taxon>Eragrostidinae</taxon>
        <taxon>Eragrostis</taxon>
    </lineage>
</organism>
<comment type="similarity">
    <text evidence="2">In the N-terminal section; belongs to the leguminous lectin family.</text>
</comment>
<dbReference type="InterPro" id="IPR050528">
    <property type="entry name" value="L-type_Lectin-RKs"/>
</dbReference>
<evidence type="ECO:0000256" key="1">
    <source>
        <dbReference type="ARBA" id="ARBA00004251"/>
    </source>
</evidence>
<evidence type="ECO:0000256" key="4">
    <source>
        <dbReference type="ARBA" id="ARBA00022475"/>
    </source>
</evidence>
<evidence type="ECO:0000256" key="9">
    <source>
        <dbReference type="ARBA" id="ARBA00022989"/>
    </source>
</evidence>